<feature type="domain" description="ABC transmembrane type-1" evidence="9">
    <location>
        <begin position="83"/>
        <end position="269"/>
    </location>
</feature>
<dbReference type="PANTHER" id="PTHR30614">
    <property type="entry name" value="MEMBRANE COMPONENT OF AMINO ACID ABC TRANSPORTER"/>
    <property type="match status" value="1"/>
</dbReference>
<feature type="transmembrane region" description="Helical" evidence="7">
    <location>
        <begin position="246"/>
        <end position="269"/>
    </location>
</feature>
<evidence type="ECO:0000313" key="10">
    <source>
        <dbReference type="EMBL" id="MFD2758819.1"/>
    </source>
</evidence>
<evidence type="ECO:0000256" key="7">
    <source>
        <dbReference type="RuleBase" id="RU363032"/>
    </source>
</evidence>
<feature type="compositionally biased region" description="Basic residues" evidence="8">
    <location>
        <begin position="283"/>
        <end position="292"/>
    </location>
</feature>
<protein>
    <submittedName>
        <fullName evidence="10">Amino acid ABC transporter permease</fullName>
    </submittedName>
</protein>
<gene>
    <name evidence="10" type="ORF">ACFSW7_10570</name>
</gene>
<dbReference type="RefSeq" id="WP_019619050.1">
    <property type="nucleotide sequence ID" value="NZ_JBHUNE010000007.1"/>
</dbReference>
<comment type="similarity">
    <text evidence="7">Belongs to the binding-protein-dependent transport system permease family.</text>
</comment>
<keyword evidence="11" id="KW-1185">Reference proteome</keyword>
<sequence length="328" mass="35241">MSASVLYDAPGPKTRRTSRLISAIVSAVIVILLGWFIFTLGQPRTTASGAVLDGLWDASRWDIFVDPDDAGEVWEGLLWRGLVLGTLRAAGLAAVLALIFGVLLALGRMARSPWIRIPVTVALEFLRGMPVLLMMLFIMLGLSVGAYPAVVGALAIYNGAIIGEALRSGIASLPRGQAEAALSLGMTRLQTRFLIEFPQAFKQMLPIIVAQLVVLLKDTSLAYIVAYPELLRTSTTMKDYFGSGKYSFSFFFVTLVIYLAVNLTLSWFARRLARGNAQQAVGAKRKGNKRGGPKQTPPPGQIGVDTSLLSIGQADGMTGRAAEGKAPR</sequence>
<keyword evidence="5 7" id="KW-1133">Transmembrane helix</keyword>
<dbReference type="InterPro" id="IPR043429">
    <property type="entry name" value="ArtM/GltK/GlnP/TcyL/YhdX-like"/>
</dbReference>
<keyword evidence="2 7" id="KW-0813">Transport</keyword>
<keyword evidence="4 7" id="KW-0812">Transmembrane</keyword>
<dbReference type="CDD" id="cd06261">
    <property type="entry name" value="TM_PBP2"/>
    <property type="match status" value="1"/>
</dbReference>
<dbReference type="Pfam" id="PF00528">
    <property type="entry name" value="BPD_transp_1"/>
    <property type="match status" value="1"/>
</dbReference>
<dbReference type="Gene3D" id="1.10.3720.10">
    <property type="entry name" value="MetI-like"/>
    <property type="match status" value="1"/>
</dbReference>
<feature type="transmembrane region" description="Helical" evidence="7">
    <location>
        <begin position="87"/>
        <end position="107"/>
    </location>
</feature>
<dbReference type="InterPro" id="IPR010065">
    <property type="entry name" value="AA_ABC_transptr_permease_3TM"/>
</dbReference>
<evidence type="ECO:0000256" key="8">
    <source>
        <dbReference type="SAM" id="MobiDB-lite"/>
    </source>
</evidence>
<dbReference type="SUPFAM" id="SSF161098">
    <property type="entry name" value="MetI-like"/>
    <property type="match status" value="1"/>
</dbReference>
<comment type="caution">
    <text evidence="10">The sequence shown here is derived from an EMBL/GenBank/DDBJ whole genome shotgun (WGS) entry which is preliminary data.</text>
</comment>
<evidence type="ECO:0000256" key="2">
    <source>
        <dbReference type="ARBA" id="ARBA00022448"/>
    </source>
</evidence>
<feature type="transmembrane region" description="Helical" evidence="7">
    <location>
        <begin position="20"/>
        <end position="38"/>
    </location>
</feature>
<evidence type="ECO:0000256" key="3">
    <source>
        <dbReference type="ARBA" id="ARBA00022475"/>
    </source>
</evidence>
<feature type="transmembrane region" description="Helical" evidence="7">
    <location>
        <begin position="119"/>
        <end position="140"/>
    </location>
</feature>
<evidence type="ECO:0000256" key="5">
    <source>
        <dbReference type="ARBA" id="ARBA00022989"/>
    </source>
</evidence>
<name>A0ABW5UZ96_9MICO</name>
<dbReference type="InterPro" id="IPR035906">
    <property type="entry name" value="MetI-like_sf"/>
</dbReference>
<dbReference type="InterPro" id="IPR000515">
    <property type="entry name" value="MetI-like"/>
</dbReference>
<evidence type="ECO:0000313" key="11">
    <source>
        <dbReference type="Proteomes" id="UP001597492"/>
    </source>
</evidence>
<comment type="subcellular location">
    <subcellularLocation>
        <location evidence="1 7">Cell membrane</location>
        <topology evidence="1 7">Multi-pass membrane protein</topology>
    </subcellularLocation>
</comment>
<feature type="transmembrane region" description="Helical" evidence="7">
    <location>
        <begin position="146"/>
        <end position="166"/>
    </location>
</feature>
<dbReference type="PROSITE" id="PS50928">
    <property type="entry name" value="ABC_TM1"/>
    <property type="match status" value="1"/>
</dbReference>
<keyword evidence="6 7" id="KW-0472">Membrane</keyword>
<proteinExistence type="inferred from homology"/>
<reference evidence="11" key="1">
    <citation type="journal article" date="2019" name="Int. J. Syst. Evol. Microbiol.">
        <title>The Global Catalogue of Microorganisms (GCM) 10K type strain sequencing project: providing services to taxonomists for standard genome sequencing and annotation.</title>
        <authorList>
            <consortium name="The Broad Institute Genomics Platform"/>
            <consortium name="The Broad Institute Genome Sequencing Center for Infectious Disease"/>
            <person name="Wu L."/>
            <person name="Ma J."/>
        </authorList>
    </citation>
    <scope>NUCLEOTIDE SEQUENCE [LARGE SCALE GENOMIC DNA]</scope>
    <source>
        <strain evidence="11">TISTR 1514</strain>
    </source>
</reference>
<evidence type="ECO:0000256" key="1">
    <source>
        <dbReference type="ARBA" id="ARBA00004651"/>
    </source>
</evidence>
<feature type="region of interest" description="Disordered" evidence="8">
    <location>
        <begin position="280"/>
        <end position="306"/>
    </location>
</feature>
<evidence type="ECO:0000256" key="4">
    <source>
        <dbReference type="ARBA" id="ARBA00022692"/>
    </source>
</evidence>
<evidence type="ECO:0000259" key="9">
    <source>
        <dbReference type="PROSITE" id="PS50928"/>
    </source>
</evidence>
<evidence type="ECO:0000256" key="6">
    <source>
        <dbReference type="ARBA" id="ARBA00023136"/>
    </source>
</evidence>
<dbReference type="PANTHER" id="PTHR30614:SF21">
    <property type="entry name" value="AMINO ACID ABC TRANSPORTER PERMEASE"/>
    <property type="match status" value="1"/>
</dbReference>
<accession>A0ABW5UZ96</accession>
<dbReference type="NCBIfam" id="TIGR01726">
    <property type="entry name" value="HEQRo_perm_3TM"/>
    <property type="match status" value="1"/>
</dbReference>
<feature type="transmembrane region" description="Helical" evidence="7">
    <location>
        <begin position="204"/>
        <end position="226"/>
    </location>
</feature>
<dbReference type="EMBL" id="JBHUNE010000007">
    <property type="protein sequence ID" value="MFD2758819.1"/>
    <property type="molecule type" value="Genomic_DNA"/>
</dbReference>
<organism evidence="10 11">
    <name type="scientific">Gulosibacter faecalis</name>
    <dbReference type="NCBI Taxonomy" id="272240"/>
    <lineage>
        <taxon>Bacteria</taxon>
        <taxon>Bacillati</taxon>
        <taxon>Actinomycetota</taxon>
        <taxon>Actinomycetes</taxon>
        <taxon>Micrococcales</taxon>
        <taxon>Microbacteriaceae</taxon>
        <taxon>Gulosibacter</taxon>
    </lineage>
</organism>
<keyword evidence="3" id="KW-1003">Cell membrane</keyword>
<dbReference type="Proteomes" id="UP001597492">
    <property type="component" value="Unassembled WGS sequence"/>
</dbReference>